<dbReference type="EMBL" id="JBFCZG010000001">
    <property type="protein sequence ID" value="KAL3427966.1"/>
    <property type="molecule type" value="Genomic_DNA"/>
</dbReference>
<evidence type="ECO:0000313" key="3">
    <source>
        <dbReference type="Proteomes" id="UP001629113"/>
    </source>
</evidence>
<feature type="compositionally biased region" description="Basic residues" evidence="1">
    <location>
        <begin position="68"/>
        <end position="82"/>
    </location>
</feature>
<dbReference type="Proteomes" id="UP001629113">
    <property type="component" value="Unassembled WGS sequence"/>
</dbReference>
<keyword evidence="3" id="KW-1185">Reference proteome</keyword>
<name>A0ABR4PX94_9HELO</name>
<sequence length="429" mass="48247">MLRPTQSLRFRSLPALQTLLAPPPPLPLNRQESQKLLNLLTTSFREQLARDVNDPSFHLPPRPEASAPHKHLKHGNRTRLRRKSDGSSGTIDRHLESLLTNPLFSRPAKQEKRSPMATFDMAVANGQMKIPYAKGCLVALKRTIIESPELSVRDAMKESGAGLKVLKWLKASGAMDDKKFLSDRPFMVILLEFMVAEDLQEVAWEWIYPLMESHRTLPSGHREAIYLEIRQVSSLLSALMRAEMAGSATLDNAFVCLARAAAYMNTPRPTPQRSVLYGPCQLLVRSILQEDAPKLSSSALYDDLLVLAPELSSRTLVHARLCLRHPSSPSADLAIVHFRKGYNRVDLPFQGQARSRQENIILGIEAAHFLLGANDLKGATWLMETLQREYPAELQSLEHKSLEQKSPEHKSPREEELLNIKMLESLDLA</sequence>
<feature type="region of interest" description="Disordered" evidence="1">
    <location>
        <begin position="53"/>
        <end position="92"/>
    </location>
</feature>
<gene>
    <name evidence="2" type="ORF">PVAG01_01475</name>
</gene>
<protein>
    <submittedName>
        <fullName evidence="2">Uncharacterized protein</fullName>
    </submittedName>
</protein>
<proteinExistence type="predicted"/>
<organism evidence="2 3">
    <name type="scientific">Phlyctema vagabunda</name>
    <dbReference type="NCBI Taxonomy" id="108571"/>
    <lineage>
        <taxon>Eukaryota</taxon>
        <taxon>Fungi</taxon>
        <taxon>Dikarya</taxon>
        <taxon>Ascomycota</taxon>
        <taxon>Pezizomycotina</taxon>
        <taxon>Leotiomycetes</taxon>
        <taxon>Helotiales</taxon>
        <taxon>Dermateaceae</taxon>
        <taxon>Phlyctema</taxon>
    </lineage>
</organism>
<comment type="caution">
    <text evidence="2">The sequence shown here is derived from an EMBL/GenBank/DDBJ whole genome shotgun (WGS) entry which is preliminary data.</text>
</comment>
<evidence type="ECO:0000313" key="2">
    <source>
        <dbReference type="EMBL" id="KAL3427966.1"/>
    </source>
</evidence>
<evidence type="ECO:0000256" key="1">
    <source>
        <dbReference type="SAM" id="MobiDB-lite"/>
    </source>
</evidence>
<accession>A0ABR4PX94</accession>
<reference evidence="2 3" key="1">
    <citation type="submission" date="2024-06" db="EMBL/GenBank/DDBJ databases">
        <title>Complete genome of Phlyctema vagabunda strain 19-DSS-EL-015.</title>
        <authorList>
            <person name="Fiorenzani C."/>
        </authorList>
    </citation>
    <scope>NUCLEOTIDE SEQUENCE [LARGE SCALE GENOMIC DNA]</scope>
    <source>
        <strain evidence="2 3">19-DSS-EL-015</strain>
    </source>
</reference>